<feature type="non-terminal residue" evidence="2">
    <location>
        <position position="270"/>
    </location>
</feature>
<protein>
    <recommendedName>
        <fullName evidence="1">Guanylate-binding protein N-terminal domain-containing protein</fullName>
    </recommendedName>
</protein>
<dbReference type="AlphaFoldDB" id="A0A813HJQ1"/>
<feature type="non-terminal residue" evidence="2">
    <location>
        <position position="1"/>
    </location>
</feature>
<evidence type="ECO:0000259" key="1">
    <source>
        <dbReference type="Pfam" id="PF02263"/>
    </source>
</evidence>
<keyword evidence="3" id="KW-1185">Reference proteome</keyword>
<dbReference type="InterPro" id="IPR027417">
    <property type="entry name" value="P-loop_NTPase"/>
</dbReference>
<comment type="caution">
    <text evidence="2">The sequence shown here is derived from an EMBL/GenBank/DDBJ whole genome shotgun (WGS) entry which is preliminary data.</text>
</comment>
<dbReference type="OrthoDB" id="10491005at2759"/>
<name>A0A813HJQ1_POLGL</name>
<dbReference type="SUPFAM" id="SSF52540">
    <property type="entry name" value="P-loop containing nucleoside triphosphate hydrolases"/>
    <property type="match status" value="1"/>
</dbReference>
<dbReference type="Proteomes" id="UP000654075">
    <property type="component" value="Unassembled WGS sequence"/>
</dbReference>
<dbReference type="Gene3D" id="3.40.50.300">
    <property type="entry name" value="P-loop containing nucleotide triphosphate hydrolases"/>
    <property type="match status" value="1"/>
</dbReference>
<dbReference type="PANTHER" id="PTHR10751">
    <property type="entry name" value="GUANYLATE BINDING PROTEIN"/>
    <property type="match status" value="1"/>
</dbReference>
<dbReference type="GO" id="GO:0003924">
    <property type="term" value="F:GTPase activity"/>
    <property type="evidence" value="ECO:0007669"/>
    <property type="project" value="InterPro"/>
</dbReference>
<dbReference type="InterPro" id="IPR015894">
    <property type="entry name" value="Guanylate-bd_N"/>
</dbReference>
<dbReference type="Pfam" id="PF02263">
    <property type="entry name" value="GBP"/>
    <property type="match status" value="1"/>
</dbReference>
<dbReference type="GO" id="GO:0005525">
    <property type="term" value="F:GTP binding"/>
    <property type="evidence" value="ECO:0007669"/>
    <property type="project" value="InterPro"/>
</dbReference>
<evidence type="ECO:0000313" key="3">
    <source>
        <dbReference type="Proteomes" id="UP000654075"/>
    </source>
</evidence>
<dbReference type="EMBL" id="CAJNNV010031913">
    <property type="protein sequence ID" value="CAE8638315.1"/>
    <property type="molecule type" value="Genomic_DNA"/>
</dbReference>
<feature type="domain" description="Guanylate-binding protein N-terminal" evidence="1">
    <location>
        <begin position="116"/>
        <end position="228"/>
    </location>
</feature>
<sequence>LLTHRVGLWRGATLRIHDRAGVSLTRALQSLAMRCTWAVSLVVAAVAVVVADDVNVSGDASGDVAELLAERWRALASVTGRQHSSQILGPAQVVSWSSGGELVAQVPPRWLRLLGPVGTVCITGDDRIGKSTLLTLWGRNLTSSQDFEFSAARGRDSHTKGLWSALLPSEATGLDFHLNLCDSQGLKQIASLEQSRLFAANVLVPSVLVYMLYNVVQADQLRDLAVMAHEFSKNIADELGENGRFGRLLSPHLIVVVREESDLDDSSGNE</sequence>
<accession>A0A813HJQ1</accession>
<reference evidence="2" key="1">
    <citation type="submission" date="2021-02" db="EMBL/GenBank/DDBJ databases">
        <authorList>
            <person name="Dougan E. K."/>
            <person name="Rhodes N."/>
            <person name="Thang M."/>
            <person name="Chan C."/>
        </authorList>
    </citation>
    <scope>NUCLEOTIDE SEQUENCE</scope>
</reference>
<gene>
    <name evidence="2" type="ORF">PGLA1383_LOCUS53510</name>
</gene>
<evidence type="ECO:0000313" key="2">
    <source>
        <dbReference type="EMBL" id="CAE8638315.1"/>
    </source>
</evidence>
<organism evidence="2 3">
    <name type="scientific">Polarella glacialis</name>
    <name type="common">Dinoflagellate</name>
    <dbReference type="NCBI Taxonomy" id="89957"/>
    <lineage>
        <taxon>Eukaryota</taxon>
        <taxon>Sar</taxon>
        <taxon>Alveolata</taxon>
        <taxon>Dinophyceae</taxon>
        <taxon>Suessiales</taxon>
        <taxon>Suessiaceae</taxon>
        <taxon>Polarella</taxon>
    </lineage>
</organism>
<proteinExistence type="predicted"/>